<evidence type="ECO:0000313" key="1">
    <source>
        <dbReference type="EMBL" id="JAD31907.1"/>
    </source>
</evidence>
<dbReference type="EMBL" id="GBRH01265988">
    <property type="protein sequence ID" value="JAD31907.1"/>
    <property type="molecule type" value="Transcribed_RNA"/>
</dbReference>
<reference evidence="1" key="2">
    <citation type="journal article" date="2015" name="Data Brief">
        <title>Shoot transcriptome of the giant reed, Arundo donax.</title>
        <authorList>
            <person name="Barrero R.A."/>
            <person name="Guerrero F.D."/>
            <person name="Moolhuijzen P."/>
            <person name="Goolsby J.A."/>
            <person name="Tidwell J."/>
            <person name="Bellgard S.E."/>
            <person name="Bellgard M.I."/>
        </authorList>
    </citation>
    <scope>NUCLEOTIDE SEQUENCE</scope>
    <source>
        <tissue evidence="1">Shoot tissue taken approximately 20 cm above the soil surface</tissue>
    </source>
</reference>
<protein>
    <submittedName>
        <fullName evidence="1">Uncharacterized protein</fullName>
    </submittedName>
</protein>
<proteinExistence type="predicted"/>
<sequence>MLLNSDNGFSIEHIIAQNAIVELMGLHSHFIPDTLLVKASCWNKHAIIELLPKDRVIFFLAYI</sequence>
<reference evidence="1" key="1">
    <citation type="submission" date="2014-09" db="EMBL/GenBank/DDBJ databases">
        <authorList>
            <person name="Magalhaes I.L.F."/>
            <person name="Oliveira U."/>
            <person name="Santos F.R."/>
            <person name="Vidigal T.H.D.A."/>
            <person name="Brescovit A.D."/>
            <person name="Santos A.J."/>
        </authorList>
    </citation>
    <scope>NUCLEOTIDE SEQUENCE</scope>
    <source>
        <tissue evidence="1">Shoot tissue taken approximately 20 cm above the soil surface</tissue>
    </source>
</reference>
<organism evidence="1">
    <name type="scientific">Arundo donax</name>
    <name type="common">Giant reed</name>
    <name type="synonym">Donax arundinaceus</name>
    <dbReference type="NCBI Taxonomy" id="35708"/>
    <lineage>
        <taxon>Eukaryota</taxon>
        <taxon>Viridiplantae</taxon>
        <taxon>Streptophyta</taxon>
        <taxon>Embryophyta</taxon>
        <taxon>Tracheophyta</taxon>
        <taxon>Spermatophyta</taxon>
        <taxon>Magnoliopsida</taxon>
        <taxon>Liliopsida</taxon>
        <taxon>Poales</taxon>
        <taxon>Poaceae</taxon>
        <taxon>PACMAD clade</taxon>
        <taxon>Arundinoideae</taxon>
        <taxon>Arundineae</taxon>
        <taxon>Arundo</taxon>
    </lineage>
</organism>
<accession>A0A0A9TS14</accession>
<name>A0A0A9TS14_ARUDO</name>
<dbReference type="AlphaFoldDB" id="A0A0A9TS14"/>